<dbReference type="SUPFAM" id="SSF55486">
    <property type="entry name" value="Metalloproteases ('zincins'), catalytic domain"/>
    <property type="match status" value="1"/>
</dbReference>
<feature type="domain" description="Peptidase M13 N-terminal" evidence="12">
    <location>
        <begin position="99"/>
        <end position="478"/>
    </location>
</feature>
<evidence type="ECO:0000256" key="2">
    <source>
        <dbReference type="ARBA" id="ARBA00007357"/>
    </source>
</evidence>
<evidence type="ECO:0000313" key="14">
    <source>
        <dbReference type="Proteomes" id="UP000269669"/>
    </source>
</evidence>
<sequence>MLVEASNVKDGRFVFLPKIASVYSTLVSPCHLIGQIADSVSYYAKTRNIAMRVAFAPLFAVLLAGANAFAQQSSVAKPLQAMPYSPSLDVSSLDKSVDPCTDFYKFACGGWMKNNPVPADQARWDVYSKLANDNQQFLWGILEADAKGSDRTPLQQKIGDYFAACMDTAAIDKRGAAPLAPELAAIDKLSDRKALIAYLGPLNRHTRGTFFFNSGSTQDPGDSNQVIADIAAGGLGLPDRDYYLKTDAKSEETRQKYLAYVAQILELAGVPAAQAKQDAATVMRIETALAKASLTRVERRDPYKQYHKMTVAELSARSPVVSWPDYLAAQGVPNVTTLNLSQPEFQKAVDAILMNEPLDALKAYLRFHVVTAAAPSLSSPFETANFDFYSRYMRGTQQMPPRWKRCVRQVDRALGEALGQEFVRRTFSPETKQKTVVMTDQIEQAMQGEIEQLNWMSPATKAEALRKLHAVRNKIGYPDKWRDYSSLTIKPDDYYGNAVRAADFENTRDWAKVGKPVDRNEWDMTPPTVNAYYNPQMNDVNFPAGVLQPPLYDAKLDDAPNYGNTGSTIGHELTHGFDDEGRQFDAQGNLKDWWTKDDAKGFEDRINCLRDQFATYVVVDDIHINSKLTSGEDVADLGGTLIAYIAWKKATAGADLKPEEGFTPDQRFFIGFAQWACENTREANSRLQALTDPHSPGFARINGIVTNMPQFATAFGCKAGQRMVKAQVCKVW</sequence>
<comment type="caution">
    <text evidence="13">The sequence shown here is derived from an EMBL/GenBank/DDBJ whole genome shotgun (WGS) entry which is preliminary data.</text>
</comment>
<accession>A0A428MF07</accession>
<keyword evidence="8" id="KW-1015">Disulfide bond</keyword>
<evidence type="ECO:0000256" key="10">
    <source>
        <dbReference type="SAM" id="Phobius"/>
    </source>
</evidence>
<keyword evidence="4" id="KW-0479">Metal-binding</keyword>
<keyword evidence="10" id="KW-0812">Transmembrane</keyword>
<evidence type="ECO:0000259" key="11">
    <source>
        <dbReference type="Pfam" id="PF01431"/>
    </source>
</evidence>
<dbReference type="Proteomes" id="UP000269669">
    <property type="component" value="Unassembled WGS sequence"/>
</dbReference>
<name>A0A428MF07_9BACT</name>
<dbReference type="CDD" id="cd08662">
    <property type="entry name" value="M13"/>
    <property type="match status" value="1"/>
</dbReference>
<feature type="transmembrane region" description="Helical" evidence="10">
    <location>
        <begin position="49"/>
        <end position="70"/>
    </location>
</feature>
<dbReference type="FunFam" id="3.40.390.10:FF:000076">
    <property type="entry name" value="membrane metallo-endopeptidase-like 1"/>
    <property type="match status" value="1"/>
</dbReference>
<evidence type="ECO:0000256" key="3">
    <source>
        <dbReference type="ARBA" id="ARBA00022670"/>
    </source>
</evidence>
<proteinExistence type="inferred from homology"/>
<keyword evidence="5" id="KW-0378">Hydrolase</keyword>
<evidence type="ECO:0000256" key="9">
    <source>
        <dbReference type="ARBA" id="ARBA00023180"/>
    </source>
</evidence>
<keyword evidence="6" id="KW-0862">Zinc</keyword>
<keyword evidence="10" id="KW-0472">Membrane</keyword>
<dbReference type="InterPro" id="IPR042089">
    <property type="entry name" value="Peptidase_M13_dom_2"/>
</dbReference>
<keyword evidence="3" id="KW-0645">Protease</keyword>
<keyword evidence="7" id="KW-0482">Metalloprotease</keyword>
<keyword evidence="9" id="KW-0325">Glycoprotein</keyword>
<dbReference type="Pfam" id="PF05649">
    <property type="entry name" value="Peptidase_M13_N"/>
    <property type="match status" value="1"/>
</dbReference>
<dbReference type="GO" id="GO:0004222">
    <property type="term" value="F:metalloendopeptidase activity"/>
    <property type="evidence" value="ECO:0007669"/>
    <property type="project" value="InterPro"/>
</dbReference>
<organism evidence="13 14">
    <name type="scientific">Edaphobacter aggregans</name>
    <dbReference type="NCBI Taxonomy" id="570835"/>
    <lineage>
        <taxon>Bacteria</taxon>
        <taxon>Pseudomonadati</taxon>
        <taxon>Acidobacteriota</taxon>
        <taxon>Terriglobia</taxon>
        <taxon>Terriglobales</taxon>
        <taxon>Acidobacteriaceae</taxon>
        <taxon>Edaphobacter</taxon>
    </lineage>
</organism>
<dbReference type="PRINTS" id="PR00786">
    <property type="entry name" value="NEPRILYSIN"/>
</dbReference>
<gene>
    <name evidence="13" type="ORF">EDE15_0907</name>
</gene>
<dbReference type="Gene3D" id="1.10.1380.10">
    <property type="entry name" value="Neutral endopeptidase , domain2"/>
    <property type="match status" value="1"/>
</dbReference>
<evidence type="ECO:0000256" key="4">
    <source>
        <dbReference type="ARBA" id="ARBA00022723"/>
    </source>
</evidence>
<keyword evidence="10" id="KW-1133">Transmembrane helix</keyword>
<dbReference type="GO" id="GO:0046872">
    <property type="term" value="F:metal ion binding"/>
    <property type="evidence" value="ECO:0007669"/>
    <property type="project" value="UniProtKB-KW"/>
</dbReference>
<dbReference type="GO" id="GO:0016485">
    <property type="term" value="P:protein processing"/>
    <property type="evidence" value="ECO:0007669"/>
    <property type="project" value="TreeGrafter"/>
</dbReference>
<keyword evidence="14" id="KW-1185">Reference proteome</keyword>
<dbReference type="InterPro" id="IPR000718">
    <property type="entry name" value="Peptidase_M13"/>
</dbReference>
<reference evidence="13 14" key="1">
    <citation type="submission" date="2018-12" db="EMBL/GenBank/DDBJ databases">
        <title>Sequencing of bacterial isolates from soil warming experiment in Harvard Forest, Massachusetts, USA.</title>
        <authorList>
            <person name="Deangelis K."/>
        </authorList>
    </citation>
    <scope>NUCLEOTIDE SEQUENCE [LARGE SCALE GENOMIC DNA]</scope>
    <source>
        <strain evidence="13 14">EB153</strain>
    </source>
</reference>
<comment type="cofactor">
    <cofactor evidence="1">
        <name>Zn(2+)</name>
        <dbReference type="ChEBI" id="CHEBI:29105"/>
    </cofactor>
</comment>
<evidence type="ECO:0000256" key="8">
    <source>
        <dbReference type="ARBA" id="ARBA00023157"/>
    </source>
</evidence>
<evidence type="ECO:0000256" key="5">
    <source>
        <dbReference type="ARBA" id="ARBA00022801"/>
    </source>
</evidence>
<dbReference type="GO" id="GO:0005886">
    <property type="term" value="C:plasma membrane"/>
    <property type="evidence" value="ECO:0007669"/>
    <property type="project" value="TreeGrafter"/>
</dbReference>
<evidence type="ECO:0000313" key="13">
    <source>
        <dbReference type="EMBL" id="RSL15419.1"/>
    </source>
</evidence>
<dbReference type="PROSITE" id="PS51885">
    <property type="entry name" value="NEPRILYSIN"/>
    <property type="match status" value="1"/>
</dbReference>
<dbReference type="PANTHER" id="PTHR11733">
    <property type="entry name" value="ZINC METALLOPROTEASE FAMILY M13 NEPRILYSIN-RELATED"/>
    <property type="match status" value="1"/>
</dbReference>
<evidence type="ECO:0000256" key="1">
    <source>
        <dbReference type="ARBA" id="ARBA00001947"/>
    </source>
</evidence>
<protein>
    <submittedName>
        <fullName evidence="13">Endothelin-converting enzyme</fullName>
    </submittedName>
</protein>
<dbReference type="AlphaFoldDB" id="A0A428MF07"/>
<dbReference type="Pfam" id="PF01431">
    <property type="entry name" value="Peptidase_M13"/>
    <property type="match status" value="1"/>
</dbReference>
<dbReference type="PANTHER" id="PTHR11733:SF167">
    <property type="entry name" value="FI17812P1-RELATED"/>
    <property type="match status" value="1"/>
</dbReference>
<dbReference type="Gene3D" id="3.40.390.10">
    <property type="entry name" value="Collagenase (Catalytic Domain)"/>
    <property type="match status" value="1"/>
</dbReference>
<dbReference type="InterPro" id="IPR018497">
    <property type="entry name" value="Peptidase_M13_C"/>
</dbReference>
<evidence type="ECO:0000256" key="7">
    <source>
        <dbReference type="ARBA" id="ARBA00023049"/>
    </source>
</evidence>
<dbReference type="EMBL" id="RSDW01000001">
    <property type="protein sequence ID" value="RSL15419.1"/>
    <property type="molecule type" value="Genomic_DNA"/>
</dbReference>
<comment type="similarity">
    <text evidence="2">Belongs to the peptidase M13 family.</text>
</comment>
<evidence type="ECO:0000256" key="6">
    <source>
        <dbReference type="ARBA" id="ARBA00022833"/>
    </source>
</evidence>
<evidence type="ECO:0000259" key="12">
    <source>
        <dbReference type="Pfam" id="PF05649"/>
    </source>
</evidence>
<dbReference type="InterPro" id="IPR024079">
    <property type="entry name" value="MetalloPept_cat_dom_sf"/>
</dbReference>
<feature type="domain" description="Peptidase M13 C-terminal" evidence="11">
    <location>
        <begin position="530"/>
        <end position="731"/>
    </location>
</feature>
<dbReference type="InterPro" id="IPR008753">
    <property type="entry name" value="Peptidase_M13_N"/>
</dbReference>